<accession>A0A6N6VIL5</accession>
<protein>
    <recommendedName>
        <fullName evidence="4">Antifreeze glycopeptide</fullName>
    </recommendedName>
</protein>
<feature type="region of interest" description="Disordered" evidence="1">
    <location>
        <begin position="18"/>
        <end position="84"/>
    </location>
</feature>
<dbReference type="EMBL" id="WESC01000017">
    <property type="protein sequence ID" value="KAB7738711.1"/>
    <property type="molecule type" value="Genomic_DNA"/>
</dbReference>
<name>A0A6N6VIL5_9HYPH</name>
<dbReference type="RefSeq" id="WP_152217336.1">
    <property type="nucleotide sequence ID" value="NZ_WESC01000017.1"/>
</dbReference>
<evidence type="ECO:0000313" key="2">
    <source>
        <dbReference type="EMBL" id="KAB7738711.1"/>
    </source>
</evidence>
<proteinExistence type="predicted"/>
<reference evidence="2 3" key="1">
    <citation type="submission" date="2019-09" db="EMBL/GenBank/DDBJ databases">
        <title>Parvibaculum sedimenti sp. nov., isolated from sediment.</title>
        <authorList>
            <person name="Wang Y."/>
        </authorList>
    </citation>
    <scope>NUCLEOTIDE SEQUENCE [LARGE SCALE GENOMIC DNA]</scope>
    <source>
        <strain evidence="2 3">HXT-9</strain>
    </source>
</reference>
<keyword evidence="3" id="KW-1185">Reference proteome</keyword>
<comment type="caution">
    <text evidence="2">The sequence shown here is derived from an EMBL/GenBank/DDBJ whole genome shotgun (WGS) entry which is preliminary data.</text>
</comment>
<organism evidence="2 3">
    <name type="scientific">Parvibaculum sedimenti</name>
    <dbReference type="NCBI Taxonomy" id="2608632"/>
    <lineage>
        <taxon>Bacteria</taxon>
        <taxon>Pseudomonadati</taxon>
        <taxon>Pseudomonadota</taxon>
        <taxon>Alphaproteobacteria</taxon>
        <taxon>Hyphomicrobiales</taxon>
        <taxon>Parvibaculaceae</taxon>
        <taxon>Parvibaculum</taxon>
    </lineage>
</organism>
<dbReference type="AlphaFoldDB" id="A0A6N6VIL5"/>
<evidence type="ECO:0000313" key="3">
    <source>
        <dbReference type="Proteomes" id="UP000468901"/>
    </source>
</evidence>
<evidence type="ECO:0000256" key="1">
    <source>
        <dbReference type="SAM" id="MobiDB-lite"/>
    </source>
</evidence>
<feature type="compositionally biased region" description="Low complexity" evidence="1">
    <location>
        <begin position="60"/>
        <end position="73"/>
    </location>
</feature>
<sequence length="616" mass="63169">MAALLLAVTPALADTLGTLPVSETPAPQGATTQGAGPQDTAPQDTAPQSIVPPGFGATNPASAPASFPGGAEPDAGVPQAVKSIPGSNGSGITVSTLGGVDASAAGLLDEKDGGLGPDMWRGATRSEVERYLAAMPVVTGSPVMNDLARRLLLTTAQPPEGAQSGASLLAIRLERLTLSGHADLAIELAKAAQADKSPAVALARARAALAAGAHDEACAALADIPTGSDPAHDATAAFSLKLSAFCQVLAGKKTEANLTLDLAREEGLDDPMFYSLVAEATDGLKLKAADPKQLDILDVALYRLAHRELPKNAGEIATVPVVQTLARDESLPPETRIIAGERAAMLGLIEPDELAKLYNLQPFTQVDFDGLKAATFPPEPAFRRALLYQAINAEILPTDRADLIRLMLSTGQSAGLYLSTVEVLLPALTQLTPSPTLRKLAPSAVRAFLLVGDRAHAAAWYALVAPQGQGLGREARELGALMRISDPQGPGGNGEQIEADLRADLRSGVSATRMFAAQEALLLQALGYSVPQDIVAAAATAAPTDLMNQLQNAGRKGAVGEVVLLSLVSIGPGGPDGAVPQVTAQAVSSLRAVNLGAEARRLATEALMGRSHAAPG</sequence>
<feature type="compositionally biased region" description="Polar residues" evidence="1">
    <location>
        <begin position="29"/>
        <end position="48"/>
    </location>
</feature>
<dbReference type="Proteomes" id="UP000468901">
    <property type="component" value="Unassembled WGS sequence"/>
</dbReference>
<gene>
    <name evidence="2" type="ORF">F2P47_15730</name>
</gene>
<evidence type="ECO:0008006" key="4">
    <source>
        <dbReference type="Google" id="ProtNLM"/>
    </source>
</evidence>